<dbReference type="AlphaFoldDB" id="A0A838LB64"/>
<feature type="active site" description="Proton acceptor" evidence="8">
    <location>
        <position position="94"/>
    </location>
</feature>
<feature type="binding site" evidence="10">
    <location>
        <begin position="76"/>
        <end position="83"/>
    </location>
    <ligand>
        <name>NADP(+)</name>
        <dbReference type="ChEBI" id="CHEBI:58349"/>
    </ligand>
</feature>
<comment type="caution">
    <text evidence="13">The sequence shown here is derived from an EMBL/GenBank/DDBJ whole genome shotgun (WGS) entry which is preliminary data.</text>
</comment>
<feature type="binding site" evidence="10">
    <location>
        <position position="286"/>
    </location>
    <ligand>
        <name>a divalent metal cation</name>
        <dbReference type="ChEBI" id="CHEBI:60240"/>
    </ligand>
</feature>
<evidence type="ECO:0000256" key="8">
    <source>
        <dbReference type="PIRSR" id="PIRSR036684-1"/>
    </source>
</evidence>
<evidence type="ECO:0000256" key="9">
    <source>
        <dbReference type="PIRSR" id="PIRSR036684-2"/>
    </source>
</evidence>
<dbReference type="Pfam" id="PF01515">
    <property type="entry name" value="PTA_PTB"/>
    <property type="match status" value="1"/>
</dbReference>
<reference evidence="13 14" key="1">
    <citation type="submission" date="2020-07" db="EMBL/GenBank/DDBJ databases">
        <authorList>
            <person name="Sun Q."/>
        </authorList>
    </citation>
    <scope>NUCLEOTIDE SEQUENCE [LARGE SCALE GENOMIC DNA]</scope>
    <source>
        <strain evidence="13 14">CGMCC 1.13654</strain>
    </source>
</reference>
<evidence type="ECO:0000256" key="5">
    <source>
        <dbReference type="ARBA" id="ARBA00022723"/>
    </source>
</evidence>
<dbReference type="Gene3D" id="3.40.50.10950">
    <property type="match status" value="1"/>
</dbReference>
<dbReference type="GO" id="GO:0051287">
    <property type="term" value="F:NAD binding"/>
    <property type="evidence" value="ECO:0007669"/>
    <property type="project" value="InterPro"/>
</dbReference>
<dbReference type="GO" id="GO:0046872">
    <property type="term" value="F:metal ion binding"/>
    <property type="evidence" value="ECO:0007669"/>
    <property type="project" value="UniProtKB-KW"/>
</dbReference>
<gene>
    <name evidence="13" type="ORF">HZF05_20415</name>
</gene>
<dbReference type="InterPro" id="IPR042112">
    <property type="entry name" value="P_AcTrfase_dom2"/>
</dbReference>
<protein>
    <submittedName>
        <fullName evidence="13">NADP-dependent malic enzyme</fullName>
    </submittedName>
</protein>
<evidence type="ECO:0000256" key="4">
    <source>
        <dbReference type="ARBA" id="ARBA00008756"/>
    </source>
</evidence>
<dbReference type="InterPro" id="IPR042113">
    <property type="entry name" value="P_AcTrfase_dom1"/>
</dbReference>
<dbReference type="InterPro" id="IPR002505">
    <property type="entry name" value="PTA_PTB"/>
</dbReference>
<dbReference type="GO" id="GO:0006108">
    <property type="term" value="P:malate metabolic process"/>
    <property type="evidence" value="ECO:0007669"/>
    <property type="project" value="InterPro"/>
</dbReference>
<proteinExistence type="inferred from homology"/>
<evidence type="ECO:0000256" key="1">
    <source>
        <dbReference type="ARBA" id="ARBA00001936"/>
    </source>
</evidence>
<dbReference type="FunFam" id="3.40.50.10380:FF:000003">
    <property type="entry name" value="NADP-dependent malic enzyme"/>
    <property type="match status" value="1"/>
</dbReference>
<comment type="similarity">
    <text evidence="4">In the C-terminal section; belongs to the phosphate acetyltransferase and butyryltransferase family.</text>
</comment>
<dbReference type="Gene3D" id="3.40.50.10380">
    <property type="entry name" value="Malic enzyme, N-terminal domain"/>
    <property type="match status" value="1"/>
</dbReference>
<dbReference type="SUPFAM" id="SSF53223">
    <property type="entry name" value="Aminoacid dehydrogenase-like, N-terminal domain"/>
    <property type="match status" value="1"/>
</dbReference>
<dbReference type="InterPro" id="IPR036291">
    <property type="entry name" value="NAD(P)-bd_dom_sf"/>
</dbReference>
<evidence type="ECO:0000256" key="6">
    <source>
        <dbReference type="ARBA" id="ARBA00023002"/>
    </source>
</evidence>
<dbReference type="PIRSF" id="PIRSF036684">
    <property type="entry name" value="ME_PTA"/>
    <property type="match status" value="1"/>
</dbReference>
<dbReference type="Gene3D" id="3.40.50.720">
    <property type="entry name" value="NAD(P)-binding Rossmann-like Domain"/>
    <property type="match status" value="1"/>
</dbReference>
<feature type="domain" description="Malic enzyme NAD-binding" evidence="11">
    <location>
        <begin position="163"/>
        <end position="399"/>
    </location>
</feature>
<keyword evidence="14" id="KW-1185">Reference proteome</keyword>
<dbReference type="Pfam" id="PF00390">
    <property type="entry name" value="malic"/>
    <property type="match status" value="1"/>
</dbReference>
<feature type="binding site" evidence="10">
    <location>
        <position position="162"/>
    </location>
    <ligand>
        <name>a divalent metal cation</name>
        <dbReference type="ChEBI" id="CHEBI:60240"/>
    </ligand>
</feature>
<dbReference type="SUPFAM" id="SSF53659">
    <property type="entry name" value="Isocitrate/Isopropylmalate dehydrogenase-like"/>
    <property type="match status" value="1"/>
</dbReference>
<keyword evidence="7" id="KW-0511">Multifunctional enzyme</keyword>
<evidence type="ECO:0000256" key="10">
    <source>
        <dbReference type="PIRSR" id="PIRSR036684-3"/>
    </source>
</evidence>
<dbReference type="InterPro" id="IPR012301">
    <property type="entry name" value="Malic_N_dom"/>
</dbReference>
<evidence type="ECO:0000259" key="12">
    <source>
        <dbReference type="SMART" id="SM01274"/>
    </source>
</evidence>
<dbReference type="InterPro" id="IPR012302">
    <property type="entry name" value="Malic_NAD-bd"/>
</dbReference>
<evidence type="ECO:0000259" key="11">
    <source>
        <dbReference type="SMART" id="SM00919"/>
    </source>
</evidence>
<dbReference type="InterPro" id="IPR051674">
    <property type="entry name" value="Malate_Decarboxylase"/>
</dbReference>
<dbReference type="PANTHER" id="PTHR43237">
    <property type="entry name" value="NADP-DEPENDENT MALIC ENZYME"/>
    <property type="match status" value="1"/>
</dbReference>
<dbReference type="InterPro" id="IPR012188">
    <property type="entry name" value="ME_PTA"/>
</dbReference>
<evidence type="ECO:0000256" key="7">
    <source>
        <dbReference type="ARBA" id="ARBA00023268"/>
    </source>
</evidence>
<keyword evidence="5 9" id="KW-0479">Metal-binding</keyword>
<evidence type="ECO:0000256" key="2">
    <source>
        <dbReference type="ARBA" id="ARBA00001946"/>
    </source>
</evidence>
<dbReference type="SUPFAM" id="SSF51735">
    <property type="entry name" value="NAD(P)-binding Rossmann-fold domains"/>
    <property type="match status" value="1"/>
</dbReference>
<comment type="cofactor">
    <cofactor evidence="1">
        <name>Mn(2+)</name>
        <dbReference type="ChEBI" id="CHEBI:29035"/>
    </cofactor>
</comment>
<sequence length="758" mass="81633">MDETLRQSALTYHREPRPGKLTIEPTKRMETQRDLALAYSPGVAAPCLDIAADPDKAREYTARANLVGVISNGTAVLGLGNIGALASKPVMEGKAVLFKKFAGIDVFDIEVDETDIDRFVDVVAALEPTFGAINLEDIKAPECFAIEAKLRARMNIPVFHDDQHGTAIVCAAAVRNGLLLQGKKLGDVKVVTSGAGAAAMACVRLLVAMGLPQDNVTLTDIKGVIYKGREGLTPELEPFARETNARTLGDVIGGADLFLGLSAPRVLKEEWLPLLAEKPLILALANPEPEVLPEIVKQVRPDAIMATGRSDYPNQVNNVLCFPYIFRGALDCGATTINAEMEVAAVEAIAELARIEPDESVTRAYGGAQIVFGPDYIIPKPFDPRLALLVAPAVARAAMQTGVAKHPIDDFPAYEQQLMRFAYRSGQLMHPVFEQARASLKKIAYAEGEDPRVLRAAQVVIDEKLARPVLVARRELVVKKIRELGLRMVEGRDFDIFDPLTDEETVPRLIDAYNRLVERRGVTPGAAAYRIRRRPAITAAMMLREGLVDGALCGGTADWWQQTADILPVIPRLPGLKRIYAMSALIVDEKTLFFCDTHMNVDPDAQEIAEMTLLAADAVRRFGITPRAALLSHSNFGASNSPSAKKMRKALKLIREDAPELEIDGEMHADAALIPAVRDILVGSSTLKGSANLLVMPTLDAANIAFTLLAAATNALPVGPALLGMSKPVHVLTASATARGIVNMTALAAAAASRSDEG</sequence>
<dbReference type="GO" id="GO:0004470">
    <property type="term" value="F:malic enzyme activity"/>
    <property type="evidence" value="ECO:0007669"/>
    <property type="project" value="InterPro"/>
</dbReference>
<dbReference type="EMBL" id="JACEIB010000027">
    <property type="protein sequence ID" value="MBA2936454.1"/>
    <property type="molecule type" value="Genomic_DNA"/>
</dbReference>
<dbReference type="FunFam" id="3.40.50.720:FF:000095">
    <property type="entry name" value="NADP-dependent malic enzyme"/>
    <property type="match status" value="1"/>
</dbReference>
<dbReference type="GO" id="GO:0016616">
    <property type="term" value="F:oxidoreductase activity, acting on the CH-OH group of donors, NAD or NADP as acceptor"/>
    <property type="evidence" value="ECO:0007669"/>
    <property type="project" value="InterPro"/>
</dbReference>
<keyword evidence="10" id="KW-0521">NADP</keyword>
<dbReference type="RefSeq" id="WP_160364300.1">
    <property type="nucleotide sequence ID" value="NZ_JACEIB010000027.1"/>
</dbReference>
<dbReference type="SMART" id="SM00919">
    <property type="entry name" value="Malic_M"/>
    <property type="match status" value="1"/>
</dbReference>
<evidence type="ECO:0000256" key="3">
    <source>
        <dbReference type="ARBA" id="ARBA00007686"/>
    </source>
</evidence>
<feature type="domain" description="Malic enzyme N-terminal" evidence="12">
    <location>
        <begin position="18"/>
        <end position="151"/>
    </location>
</feature>
<evidence type="ECO:0000313" key="14">
    <source>
        <dbReference type="Proteomes" id="UP000570166"/>
    </source>
</evidence>
<dbReference type="Pfam" id="PF03949">
    <property type="entry name" value="Malic_M"/>
    <property type="match status" value="1"/>
</dbReference>
<dbReference type="Proteomes" id="UP000570166">
    <property type="component" value="Unassembled WGS sequence"/>
</dbReference>
<comment type="cofactor">
    <cofactor evidence="2">
        <name>Mg(2+)</name>
        <dbReference type="ChEBI" id="CHEBI:18420"/>
    </cofactor>
</comment>
<organism evidence="13 14">
    <name type="scientific">Sphingomonas chungangi</name>
    <dbReference type="NCBI Taxonomy" id="2683589"/>
    <lineage>
        <taxon>Bacteria</taxon>
        <taxon>Pseudomonadati</taxon>
        <taxon>Pseudomonadota</taxon>
        <taxon>Alphaproteobacteria</taxon>
        <taxon>Sphingomonadales</taxon>
        <taxon>Sphingomonadaceae</taxon>
        <taxon>Sphingomonas</taxon>
    </lineage>
</organism>
<dbReference type="InterPro" id="IPR037062">
    <property type="entry name" value="Malic_N_dom_sf"/>
</dbReference>
<feature type="binding site" evidence="9">
    <location>
        <position position="137"/>
    </location>
    <ligand>
        <name>a divalent metal cation</name>
        <dbReference type="ChEBI" id="CHEBI:60240"/>
    </ligand>
</feature>
<name>A0A838LB64_9SPHN</name>
<accession>A0A838LB64</accession>
<dbReference type="Gene3D" id="3.40.50.10750">
    <property type="entry name" value="Isocitrate/Isopropylmalate dehydrogenase-like"/>
    <property type="match status" value="1"/>
</dbReference>
<dbReference type="CDD" id="cd05311">
    <property type="entry name" value="NAD_bind_2_malic_enz"/>
    <property type="match status" value="1"/>
</dbReference>
<dbReference type="InterPro" id="IPR045213">
    <property type="entry name" value="Malic_NAD-bd_bact_type"/>
</dbReference>
<dbReference type="SMART" id="SM01274">
    <property type="entry name" value="malic"/>
    <property type="match status" value="1"/>
</dbReference>
<keyword evidence="6" id="KW-0560">Oxidoreductase</keyword>
<comment type="similarity">
    <text evidence="3">In the N-terminal section; belongs to the malic enzymes family.</text>
</comment>
<dbReference type="InterPro" id="IPR046346">
    <property type="entry name" value="Aminoacid_DH-like_N_sf"/>
</dbReference>
<feature type="binding site" evidence="9">
    <location>
        <position position="136"/>
    </location>
    <ligand>
        <name>a divalent metal cation</name>
        <dbReference type="ChEBI" id="CHEBI:60240"/>
    </ligand>
</feature>
<dbReference type="GO" id="GO:0016746">
    <property type="term" value="F:acyltransferase activity"/>
    <property type="evidence" value="ECO:0007669"/>
    <property type="project" value="InterPro"/>
</dbReference>
<evidence type="ECO:0000313" key="13">
    <source>
        <dbReference type="EMBL" id="MBA2936454.1"/>
    </source>
</evidence>
<dbReference type="PANTHER" id="PTHR43237:SF4">
    <property type="entry name" value="NADP-DEPENDENT MALIC ENZYME"/>
    <property type="match status" value="1"/>
</dbReference>